<reference evidence="1" key="1">
    <citation type="submission" date="2021-02" db="EMBL/GenBank/DDBJ databases">
        <authorList>
            <person name="Nowell W R."/>
        </authorList>
    </citation>
    <scope>NUCLEOTIDE SEQUENCE</scope>
</reference>
<name>A0A818DMD8_9BILA</name>
<evidence type="ECO:0000313" key="2">
    <source>
        <dbReference type="Proteomes" id="UP000663865"/>
    </source>
</evidence>
<proteinExistence type="predicted"/>
<protein>
    <submittedName>
        <fullName evidence="1">Uncharacterized protein</fullName>
    </submittedName>
</protein>
<gene>
    <name evidence="1" type="ORF">KIK155_LOCUS11922</name>
</gene>
<dbReference type="AlphaFoldDB" id="A0A818DMD8"/>
<accession>A0A818DMD8</accession>
<dbReference type="Proteomes" id="UP000663865">
    <property type="component" value="Unassembled WGS sequence"/>
</dbReference>
<dbReference type="EMBL" id="CAJNYV010001899">
    <property type="protein sequence ID" value="CAF3444546.1"/>
    <property type="molecule type" value="Genomic_DNA"/>
</dbReference>
<organism evidence="1 2">
    <name type="scientific">Rotaria socialis</name>
    <dbReference type="NCBI Taxonomy" id="392032"/>
    <lineage>
        <taxon>Eukaryota</taxon>
        <taxon>Metazoa</taxon>
        <taxon>Spiralia</taxon>
        <taxon>Gnathifera</taxon>
        <taxon>Rotifera</taxon>
        <taxon>Eurotatoria</taxon>
        <taxon>Bdelloidea</taxon>
        <taxon>Philodinida</taxon>
        <taxon>Philodinidae</taxon>
        <taxon>Rotaria</taxon>
    </lineage>
</organism>
<sequence>MEFNEEDGHWRVTVDIHDEVWYTFVDPYATEVDARGSDDFFRCVGVLNIKNVFNENLIICELHIGDFEDKIANVTAKVDYFVKLDVIAAIDHDYWFLHSSKDHVWSWAPEWNNEKYEKKYKIWPARKYITESILPNSALKDVIDARQRGYRNITDLVNHQSNHDYDRLLVDLG</sequence>
<comment type="caution">
    <text evidence="1">The sequence shown here is derived from an EMBL/GenBank/DDBJ whole genome shotgun (WGS) entry which is preliminary data.</text>
</comment>
<evidence type="ECO:0000313" key="1">
    <source>
        <dbReference type="EMBL" id="CAF3444546.1"/>
    </source>
</evidence>